<keyword evidence="3" id="KW-1185">Reference proteome</keyword>
<evidence type="ECO:0000313" key="2">
    <source>
        <dbReference type="EMBL" id="KAF2805718.1"/>
    </source>
</evidence>
<evidence type="ECO:0000313" key="4">
    <source>
        <dbReference type="RefSeq" id="XP_033572682.1"/>
    </source>
</evidence>
<evidence type="ECO:0000256" key="1">
    <source>
        <dbReference type="SAM" id="Phobius"/>
    </source>
</evidence>
<gene>
    <name evidence="2 4" type="ORF">BDZ99DRAFT_466651</name>
</gene>
<keyword evidence="1" id="KW-0472">Membrane</keyword>
<feature type="transmembrane region" description="Helical" evidence="1">
    <location>
        <begin position="76"/>
        <end position="98"/>
    </location>
</feature>
<feature type="transmembrane region" description="Helical" evidence="1">
    <location>
        <begin position="110"/>
        <end position="139"/>
    </location>
</feature>
<name>A0A6A6YAW4_9PEZI</name>
<evidence type="ECO:0000313" key="3">
    <source>
        <dbReference type="Proteomes" id="UP000504636"/>
    </source>
</evidence>
<dbReference type="OrthoDB" id="10406939at2759"/>
<proteinExistence type="predicted"/>
<keyword evidence="1" id="KW-1133">Transmembrane helix</keyword>
<reference evidence="4" key="2">
    <citation type="submission" date="2020-04" db="EMBL/GenBank/DDBJ databases">
        <authorList>
            <consortium name="NCBI Genome Project"/>
        </authorList>
    </citation>
    <scope>NUCLEOTIDE SEQUENCE</scope>
    <source>
        <strain evidence="4">CBS 304.34</strain>
    </source>
</reference>
<accession>A0A6A6YAW4</accession>
<sequence length="165" mass="17903">MAPPIAIPPSDTTNLGAALQATLSKVVFLLSWILHILLYIPWAILFFAGLLVSMMVAAITMAVTGRILKIDFMAKYTFGPAFIAIWMGHFLMFIFTILTTGEPKITLSVWLQSLAVVAITLSVLCVVMGALVVVGVWTARGIQYASERRRAGRVGAATDEKSTED</sequence>
<protein>
    <submittedName>
        <fullName evidence="2 4">Uncharacterized protein</fullName>
    </submittedName>
</protein>
<dbReference type="Proteomes" id="UP000504636">
    <property type="component" value="Unplaced"/>
</dbReference>
<dbReference type="GeneID" id="54461727"/>
<organism evidence="2">
    <name type="scientific">Mytilinidion resinicola</name>
    <dbReference type="NCBI Taxonomy" id="574789"/>
    <lineage>
        <taxon>Eukaryota</taxon>
        <taxon>Fungi</taxon>
        <taxon>Dikarya</taxon>
        <taxon>Ascomycota</taxon>
        <taxon>Pezizomycotina</taxon>
        <taxon>Dothideomycetes</taxon>
        <taxon>Pleosporomycetidae</taxon>
        <taxon>Mytilinidiales</taxon>
        <taxon>Mytilinidiaceae</taxon>
        <taxon>Mytilinidion</taxon>
    </lineage>
</organism>
<feature type="transmembrane region" description="Helical" evidence="1">
    <location>
        <begin position="39"/>
        <end position="64"/>
    </location>
</feature>
<reference evidence="4" key="3">
    <citation type="submission" date="2025-04" db="UniProtKB">
        <authorList>
            <consortium name="RefSeq"/>
        </authorList>
    </citation>
    <scope>IDENTIFICATION</scope>
    <source>
        <strain evidence="4">CBS 304.34</strain>
    </source>
</reference>
<dbReference type="EMBL" id="MU003709">
    <property type="protein sequence ID" value="KAF2805718.1"/>
    <property type="molecule type" value="Genomic_DNA"/>
</dbReference>
<keyword evidence="1" id="KW-0812">Transmembrane</keyword>
<reference evidence="2 4" key="1">
    <citation type="journal article" date="2020" name="Stud. Mycol.">
        <title>101 Dothideomycetes genomes: a test case for predicting lifestyles and emergence of pathogens.</title>
        <authorList>
            <person name="Haridas S."/>
            <person name="Albert R."/>
            <person name="Binder M."/>
            <person name="Bloem J."/>
            <person name="Labutti K."/>
            <person name="Salamov A."/>
            <person name="Andreopoulos B."/>
            <person name="Baker S."/>
            <person name="Barry K."/>
            <person name="Bills G."/>
            <person name="Bluhm B."/>
            <person name="Cannon C."/>
            <person name="Castanera R."/>
            <person name="Culley D."/>
            <person name="Daum C."/>
            <person name="Ezra D."/>
            <person name="Gonzalez J."/>
            <person name="Henrissat B."/>
            <person name="Kuo A."/>
            <person name="Liang C."/>
            <person name="Lipzen A."/>
            <person name="Lutzoni F."/>
            <person name="Magnuson J."/>
            <person name="Mondo S."/>
            <person name="Nolan M."/>
            <person name="Ohm R."/>
            <person name="Pangilinan J."/>
            <person name="Park H.-J."/>
            <person name="Ramirez L."/>
            <person name="Alfaro M."/>
            <person name="Sun H."/>
            <person name="Tritt A."/>
            <person name="Yoshinaga Y."/>
            <person name="Zwiers L.-H."/>
            <person name="Turgeon B."/>
            <person name="Goodwin S."/>
            <person name="Spatafora J."/>
            <person name="Crous P."/>
            <person name="Grigoriev I."/>
        </authorList>
    </citation>
    <scope>NUCLEOTIDE SEQUENCE</scope>
    <source>
        <strain evidence="2 4">CBS 304.34</strain>
    </source>
</reference>
<dbReference type="RefSeq" id="XP_033572682.1">
    <property type="nucleotide sequence ID" value="XM_033720834.1"/>
</dbReference>
<dbReference type="AlphaFoldDB" id="A0A6A6YAW4"/>